<dbReference type="AlphaFoldDB" id="A0A7J6UV08"/>
<organism evidence="2 3">
    <name type="scientific">Thalictrum thalictroides</name>
    <name type="common">Rue-anemone</name>
    <name type="synonym">Anemone thalictroides</name>
    <dbReference type="NCBI Taxonomy" id="46969"/>
    <lineage>
        <taxon>Eukaryota</taxon>
        <taxon>Viridiplantae</taxon>
        <taxon>Streptophyta</taxon>
        <taxon>Embryophyta</taxon>
        <taxon>Tracheophyta</taxon>
        <taxon>Spermatophyta</taxon>
        <taxon>Magnoliopsida</taxon>
        <taxon>Ranunculales</taxon>
        <taxon>Ranunculaceae</taxon>
        <taxon>Thalictroideae</taxon>
        <taxon>Thalictrum</taxon>
    </lineage>
</organism>
<dbReference type="Proteomes" id="UP000554482">
    <property type="component" value="Unassembled WGS sequence"/>
</dbReference>
<evidence type="ECO:0000313" key="2">
    <source>
        <dbReference type="EMBL" id="KAF5176281.1"/>
    </source>
</evidence>
<protein>
    <submittedName>
        <fullName evidence="2">Uncharacterized protein</fullName>
    </submittedName>
</protein>
<dbReference type="EMBL" id="JABWDY010042983">
    <property type="protein sequence ID" value="KAF5176281.1"/>
    <property type="molecule type" value="Genomic_DNA"/>
</dbReference>
<gene>
    <name evidence="2" type="ORF">FRX31_034133</name>
</gene>
<proteinExistence type="predicted"/>
<sequence length="66" mass="7500">MVLPDFVRDSLLDIARSPIGGWSEPFLVSENGSYLDYNNPQQANPHRHRQLNPLKSSTSKHRLPSD</sequence>
<feature type="region of interest" description="Disordered" evidence="1">
    <location>
        <begin position="37"/>
        <end position="66"/>
    </location>
</feature>
<comment type="caution">
    <text evidence="2">The sequence shown here is derived from an EMBL/GenBank/DDBJ whole genome shotgun (WGS) entry which is preliminary data.</text>
</comment>
<reference evidence="2 3" key="1">
    <citation type="submission" date="2020-06" db="EMBL/GenBank/DDBJ databases">
        <title>Transcriptomic and genomic resources for Thalictrum thalictroides and T. hernandezii: Facilitating candidate gene discovery in an emerging model plant lineage.</title>
        <authorList>
            <person name="Arias T."/>
            <person name="Riano-Pachon D.M."/>
            <person name="Di Stilio V.S."/>
        </authorList>
    </citation>
    <scope>NUCLEOTIDE SEQUENCE [LARGE SCALE GENOMIC DNA]</scope>
    <source>
        <strain evidence="3">cv. WT478/WT964</strain>
        <tissue evidence="2">Leaves</tissue>
    </source>
</reference>
<evidence type="ECO:0000313" key="3">
    <source>
        <dbReference type="Proteomes" id="UP000554482"/>
    </source>
</evidence>
<accession>A0A7J6UV08</accession>
<keyword evidence="3" id="KW-1185">Reference proteome</keyword>
<evidence type="ECO:0000256" key="1">
    <source>
        <dbReference type="SAM" id="MobiDB-lite"/>
    </source>
</evidence>
<name>A0A7J6UV08_THATH</name>